<name>A0A1Y1V909_9FUNG</name>
<reference evidence="1 2" key="1">
    <citation type="submission" date="2016-08" db="EMBL/GenBank/DDBJ databases">
        <title>Genomes of anaerobic fungi encode conserved fungal cellulosomes for biomass hydrolysis.</title>
        <authorList>
            <consortium name="DOE Joint Genome Institute"/>
            <person name="Haitjema C.H."/>
            <person name="Gilmore S.P."/>
            <person name="Henske J.K."/>
            <person name="Solomon K.V."/>
            <person name="De Groot R."/>
            <person name="Kuo A."/>
            <person name="Mondo S.J."/>
            <person name="Salamov A.A."/>
            <person name="Labutti K."/>
            <person name="Zhao Z."/>
            <person name="Chiniquy J."/>
            <person name="Barry K."/>
            <person name="Brewer H.M."/>
            <person name="Purvine S.O."/>
            <person name="Wright A.T."/>
            <person name="Boxma B."/>
            <person name="Van Alen T."/>
            <person name="Hackstein J.H."/>
            <person name="Baker S.E."/>
            <person name="Grigoriev I.V."/>
            <person name="O'Malley M.A."/>
        </authorList>
    </citation>
    <scope>NUCLEOTIDE SEQUENCE [LARGE SCALE GENOMIC DNA]</scope>
    <source>
        <strain evidence="2">finn</strain>
    </source>
</reference>
<dbReference type="EMBL" id="MCFH01000023">
    <property type="protein sequence ID" value="ORX49663.1"/>
    <property type="molecule type" value="Genomic_DNA"/>
</dbReference>
<dbReference type="Proteomes" id="UP000193719">
    <property type="component" value="Unassembled WGS sequence"/>
</dbReference>
<sequence length="386" mass="45653">MCTQYPEIIITSPKEPAAFCYVPQTIQENLLTTNYEQWCALYSMNDDDISLAYVSSNLQKQREQQIQEEYEYGEEYRYEYNDFEDDDFFDKYQQPLRRQTLDDEFNSYNETHIQKFEGYDNKEFEYYDDYDEEDEDGFDYEYDYEYDDESYNDEGVFYMEKEPSRPAINRPRLNYDILASAISRRFNNTTDSDVSEEEDSVVDEFDNETFEAKVVVKSTQSIKTSTSSVKNITNSHLSRHDLFQEESFQSREEDNEMHNFMETIKNKFSNKEISSSLPTKSGFSIMNDLYNNDHSFGIPEAMSNRHGARNTIFTHRKSSSLQSSLFDKTLNFPSMIMKDSGVILSGPMKNRKRAFSLNEQNRVYSNKYSMNNKSEFSDLKNVLFCF</sequence>
<accession>A0A1Y1V909</accession>
<comment type="caution">
    <text evidence="1">The sequence shown here is derived from an EMBL/GenBank/DDBJ whole genome shotgun (WGS) entry which is preliminary data.</text>
</comment>
<evidence type="ECO:0000313" key="1">
    <source>
        <dbReference type="EMBL" id="ORX49663.1"/>
    </source>
</evidence>
<dbReference type="OrthoDB" id="10479754at2759"/>
<evidence type="ECO:0000313" key="2">
    <source>
        <dbReference type="Proteomes" id="UP000193719"/>
    </source>
</evidence>
<protein>
    <submittedName>
        <fullName evidence="1">Uncharacterized protein</fullName>
    </submittedName>
</protein>
<gene>
    <name evidence="1" type="ORF">BCR36DRAFT_583731</name>
</gene>
<reference evidence="1 2" key="2">
    <citation type="submission" date="2016-08" db="EMBL/GenBank/DDBJ databases">
        <title>Pervasive Adenine N6-methylation of Active Genes in Fungi.</title>
        <authorList>
            <consortium name="DOE Joint Genome Institute"/>
            <person name="Mondo S.J."/>
            <person name="Dannebaum R.O."/>
            <person name="Kuo R.C."/>
            <person name="Labutti K."/>
            <person name="Haridas S."/>
            <person name="Kuo A."/>
            <person name="Salamov A."/>
            <person name="Ahrendt S.R."/>
            <person name="Lipzen A."/>
            <person name="Sullivan W."/>
            <person name="Andreopoulos W.B."/>
            <person name="Clum A."/>
            <person name="Lindquist E."/>
            <person name="Daum C."/>
            <person name="Ramamoorthy G.K."/>
            <person name="Gryganskyi A."/>
            <person name="Culley D."/>
            <person name="Magnuson J.K."/>
            <person name="James T.Y."/>
            <person name="O'Malley M.A."/>
            <person name="Stajich J.E."/>
            <person name="Spatafora J.W."/>
            <person name="Visel A."/>
            <person name="Grigoriev I.V."/>
        </authorList>
    </citation>
    <scope>NUCLEOTIDE SEQUENCE [LARGE SCALE GENOMIC DNA]</scope>
    <source>
        <strain evidence="2">finn</strain>
    </source>
</reference>
<organism evidence="1 2">
    <name type="scientific">Piromyces finnis</name>
    <dbReference type="NCBI Taxonomy" id="1754191"/>
    <lineage>
        <taxon>Eukaryota</taxon>
        <taxon>Fungi</taxon>
        <taxon>Fungi incertae sedis</taxon>
        <taxon>Chytridiomycota</taxon>
        <taxon>Chytridiomycota incertae sedis</taxon>
        <taxon>Neocallimastigomycetes</taxon>
        <taxon>Neocallimastigales</taxon>
        <taxon>Neocallimastigaceae</taxon>
        <taxon>Piromyces</taxon>
    </lineage>
</organism>
<proteinExistence type="predicted"/>
<keyword evidence="2" id="KW-1185">Reference proteome</keyword>
<dbReference type="AlphaFoldDB" id="A0A1Y1V909"/>